<evidence type="ECO:0000256" key="4">
    <source>
        <dbReference type="ARBA" id="ARBA00022989"/>
    </source>
</evidence>
<dbReference type="InterPro" id="IPR017039">
    <property type="entry name" value="Virul_fac_BrkB"/>
</dbReference>
<keyword evidence="5 7" id="KW-0472">Membrane</keyword>
<dbReference type="EMBL" id="FWWU01000009">
    <property type="protein sequence ID" value="SMB95474.1"/>
    <property type="molecule type" value="Genomic_DNA"/>
</dbReference>
<keyword evidence="3 7" id="KW-0812">Transmembrane</keyword>
<keyword evidence="9" id="KW-1185">Reference proteome</keyword>
<organism evidence="8 9">
    <name type="scientific">Deinococcus hopiensis KR-140</name>
    <dbReference type="NCBI Taxonomy" id="695939"/>
    <lineage>
        <taxon>Bacteria</taxon>
        <taxon>Thermotogati</taxon>
        <taxon>Deinococcota</taxon>
        <taxon>Deinococci</taxon>
        <taxon>Deinococcales</taxon>
        <taxon>Deinococcaceae</taxon>
        <taxon>Deinococcus</taxon>
    </lineage>
</organism>
<evidence type="ECO:0000313" key="8">
    <source>
        <dbReference type="EMBL" id="SMB95474.1"/>
    </source>
</evidence>
<feature type="transmembrane region" description="Helical" evidence="7">
    <location>
        <begin position="247"/>
        <end position="272"/>
    </location>
</feature>
<proteinExistence type="predicted"/>
<feature type="transmembrane region" description="Helical" evidence="7">
    <location>
        <begin position="143"/>
        <end position="170"/>
    </location>
</feature>
<dbReference type="PANTHER" id="PTHR30213:SF1">
    <property type="entry name" value="INNER MEMBRANE PROTEIN YHJD"/>
    <property type="match status" value="1"/>
</dbReference>
<feature type="transmembrane region" description="Helical" evidence="7">
    <location>
        <begin position="182"/>
        <end position="206"/>
    </location>
</feature>
<feature type="transmembrane region" description="Helical" evidence="7">
    <location>
        <begin position="218"/>
        <end position="240"/>
    </location>
</feature>
<feature type="transmembrane region" description="Helical" evidence="7">
    <location>
        <begin position="95"/>
        <end position="115"/>
    </location>
</feature>
<dbReference type="GO" id="GO:0005886">
    <property type="term" value="C:plasma membrane"/>
    <property type="evidence" value="ECO:0007669"/>
    <property type="project" value="UniProtKB-SubCell"/>
</dbReference>
<evidence type="ECO:0000256" key="3">
    <source>
        <dbReference type="ARBA" id="ARBA00022692"/>
    </source>
</evidence>
<dbReference type="AlphaFoldDB" id="A0A1W1VRC4"/>
<feature type="region of interest" description="Disordered" evidence="6">
    <location>
        <begin position="310"/>
        <end position="347"/>
    </location>
</feature>
<name>A0A1W1VRC4_9DEIO</name>
<dbReference type="STRING" id="695939.SAMN00790413_02857"/>
<evidence type="ECO:0000256" key="7">
    <source>
        <dbReference type="SAM" id="Phobius"/>
    </source>
</evidence>
<keyword evidence="4 7" id="KW-1133">Transmembrane helix</keyword>
<protein>
    <submittedName>
        <fullName evidence="8">Membrane protein</fullName>
    </submittedName>
</protein>
<comment type="subcellular location">
    <subcellularLocation>
        <location evidence="1">Cell membrane</location>
        <topology evidence="1">Multi-pass membrane protein</topology>
    </subcellularLocation>
</comment>
<keyword evidence="2" id="KW-1003">Cell membrane</keyword>
<feature type="transmembrane region" description="Helical" evidence="7">
    <location>
        <begin position="365"/>
        <end position="386"/>
    </location>
</feature>
<feature type="transmembrane region" description="Helical" evidence="7">
    <location>
        <begin position="30"/>
        <end position="54"/>
    </location>
</feature>
<dbReference type="Pfam" id="PF03631">
    <property type="entry name" value="Virul_fac_BrkB"/>
    <property type="match status" value="1"/>
</dbReference>
<evidence type="ECO:0000256" key="1">
    <source>
        <dbReference type="ARBA" id="ARBA00004651"/>
    </source>
</evidence>
<gene>
    <name evidence="8" type="ORF">SAMN00790413_02857</name>
</gene>
<evidence type="ECO:0000313" key="9">
    <source>
        <dbReference type="Proteomes" id="UP000192582"/>
    </source>
</evidence>
<dbReference type="NCBIfam" id="TIGR00765">
    <property type="entry name" value="yihY_not_rbn"/>
    <property type="match status" value="1"/>
</dbReference>
<reference evidence="8 9" key="1">
    <citation type="submission" date="2017-04" db="EMBL/GenBank/DDBJ databases">
        <authorList>
            <person name="Afonso C.L."/>
            <person name="Miller P.J."/>
            <person name="Scott M.A."/>
            <person name="Spackman E."/>
            <person name="Goraichik I."/>
            <person name="Dimitrov K.M."/>
            <person name="Suarez D.L."/>
            <person name="Swayne D.E."/>
        </authorList>
    </citation>
    <scope>NUCLEOTIDE SEQUENCE [LARGE SCALE GENOMIC DNA]</scope>
    <source>
        <strain evidence="8 9">KR-140</strain>
    </source>
</reference>
<evidence type="ECO:0000256" key="6">
    <source>
        <dbReference type="SAM" id="MobiDB-lite"/>
    </source>
</evidence>
<evidence type="ECO:0000256" key="5">
    <source>
        <dbReference type="ARBA" id="ARBA00023136"/>
    </source>
</evidence>
<dbReference type="Proteomes" id="UP000192582">
    <property type="component" value="Unassembled WGS sequence"/>
</dbReference>
<dbReference type="PANTHER" id="PTHR30213">
    <property type="entry name" value="INNER MEMBRANE PROTEIN YHJD"/>
    <property type="match status" value="1"/>
</dbReference>
<accession>A0A1W1VRC4</accession>
<sequence>MKLKLADLFPLIREAAVAFGQDKAPRLAAAIAYYALFSIAPLLLFAVAVAGFFLTDQTVINNLFGPGGIVRENLGEKGAAFLQDMIKSGSLNKGSVVATVVGFVTLFMGATGLFVQLQDALNSLWGAEPAPRQGVGQMVHTRIVSFLMVIGIGLILIAFLGLNTYLSVFAQHLGDTIGAGAFFVRLGTAALSVLLLTPVFALIYKFLPSVKLQWQEVWVGGAVTAMLFTLGQLAIGVYLGRTAPGSVFGAAASLVALMLWIYYSGMIFFFGAEVTWVYSQKFGTHAGGAVNAAKKEALAARGLGIDPTPSGQEVAAQAQAGPQDMGPDARRRLGLPRRRGAPTSAPGFQVRAYSPGETVPGVGAALWNALTAILAVPAVLALRLLGWKGTRYVRRK</sequence>
<dbReference type="RefSeq" id="WP_084050065.1">
    <property type="nucleotide sequence ID" value="NZ_FWWU01000009.1"/>
</dbReference>
<dbReference type="OrthoDB" id="9797028at2"/>
<evidence type="ECO:0000256" key="2">
    <source>
        <dbReference type="ARBA" id="ARBA00022475"/>
    </source>
</evidence>